<dbReference type="Proteomes" id="UP001241605">
    <property type="component" value="Chromosome"/>
</dbReference>
<dbReference type="SUPFAM" id="SSF159888">
    <property type="entry name" value="YdhG-like"/>
    <property type="match status" value="1"/>
</dbReference>
<dbReference type="EMBL" id="CP124616">
    <property type="protein sequence ID" value="WGW04803.1"/>
    <property type="molecule type" value="Genomic_DNA"/>
</dbReference>
<evidence type="ECO:0000313" key="2">
    <source>
        <dbReference type="Proteomes" id="UP001241605"/>
    </source>
</evidence>
<dbReference type="RefSeq" id="WP_282301439.1">
    <property type="nucleotide sequence ID" value="NZ_CP124616.1"/>
</dbReference>
<protein>
    <submittedName>
        <fullName evidence="1">DUF1801 domain-containing protein</fullName>
    </submittedName>
</protein>
<accession>A0ABY8QLI5</accession>
<sequence length="135" mass="14708">MTDSRSIPASVAPAFEAFPERERSALLAIRSRILSLAAEDPRIGPLHESLKWGQPSYASKVGTPLRLGLPKSGGVAIFCHCQTRVIADHRALFGTAFRYDGNRALLIDPDSPPDPQALDALIRSALTYRLKKENG</sequence>
<organism evidence="1 2">
    <name type="scientific">Tropicibacter oceani</name>
    <dbReference type="NCBI Taxonomy" id="3058420"/>
    <lineage>
        <taxon>Bacteria</taxon>
        <taxon>Pseudomonadati</taxon>
        <taxon>Pseudomonadota</taxon>
        <taxon>Alphaproteobacteria</taxon>
        <taxon>Rhodobacterales</taxon>
        <taxon>Roseobacteraceae</taxon>
        <taxon>Tropicibacter</taxon>
    </lineage>
</organism>
<reference evidence="1 2" key="1">
    <citation type="submission" date="2023-05" db="EMBL/GenBank/DDBJ databases">
        <title>YMD87, complete Genome.</title>
        <authorList>
            <person name="Zhang J."/>
            <person name="Xu X."/>
        </authorList>
    </citation>
    <scope>NUCLEOTIDE SEQUENCE [LARGE SCALE GENOMIC DNA]</scope>
    <source>
        <strain evidence="1 2">YMD87</strain>
    </source>
</reference>
<keyword evidence="2" id="KW-1185">Reference proteome</keyword>
<proteinExistence type="predicted"/>
<name>A0ABY8QLI5_9RHOB</name>
<evidence type="ECO:0000313" key="1">
    <source>
        <dbReference type="EMBL" id="WGW04803.1"/>
    </source>
</evidence>
<gene>
    <name evidence="1" type="ORF">QF118_04425</name>
</gene>